<organism evidence="3 4">
    <name type="scientific">Platanthera guangdongensis</name>
    <dbReference type="NCBI Taxonomy" id="2320717"/>
    <lineage>
        <taxon>Eukaryota</taxon>
        <taxon>Viridiplantae</taxon>
        <taxon>Streptophyta</taxon>
        <taxon>Embryophyta</taxon>
        <taxon>Tracheophyta</taxon>
        <taxon>Spermatophyta</taxon>
        <taxon>Magnoliopsida</taxon>
        <taxon>Liliopsida</taxon>
        <taxon>Asparagales</taxon>
        <taxon>Orchidaceae</taxon>
        <taxon>Orchidoideae</taxon>
        <taxon>Orchideae</taxon>
        <taxon>Orchidinae</taxon>
        <taxon>Platanthera</taxon>
    </lineage>
</organism>
<evidence type="ECO:0000256" key="2">
    <source>
        <dbReference type="ARBA" id="ARBA00026071"/>
    </source>
</evidence>
<dbReference type="InterPro" id="IPR029055">
    <property type="entry name" value="Ntn_hydrolases_N"/>
</dbReference>
<dbReference type="InterPro" id="IPR001353">
    <property type="entry name" value="Proteasome_sua/b"/>
</dbReference>
<comment type="subunit">
    <text evidence="2">The 26S proteasome consists of a 20S proteasome core and two 19S regulatory subunits. The 20S proteasome core is composed of 28 subunits that are arranged in four stacked rings, resulting in a barrel-shaped structure. The two end rings are each formed by seven alpha subunits, and the two central rings are each formed by seven beta subunits. The catalytic chamber with the active sites is on the inside of the barrel.</text>
</comment>
<dbReference type="InterPro" id="IPR050115">
    <property type="entry name" value="Proteasome_alpha"/>
</dbReference>
<reference evidence="3 4" key="1">
    <citation type="journal article" date="2022" name="Nat. Plants">
        <title>Genomes of leafy and leafless Platanthera orchids illuminate the evolution of mycoheterotrophy.</title>
        <authorList>
            <person name="Li M.H."/>
            <person name="Liu K.W."/>
            <person name="Li Z."/>
            <person name="Lu H.C."/>
            <person name="Ye Q.L."/>
            <person name="Zhang D."/>
            <person name="Wang J.Y."/>
            <person name="Li Y.F."/>
            <person name="Zhong Z.M."/>
            <person name="Liu X."/>
            <person name="Yu X."/>
            <person name="Liu D.K."/>
            <person name="Tu X.D."/>
            <person name="Liu B."/>
            <person name="Hao Y."/>
            <person name="Liao X.Y."/>
            <person name="Jiang Y.T."/>
            <person name="Sun W.H."/>
            <person name="Chen J."/>
            <person name="Chen Y.Q."/>
            <person name="Ai Y."/>
            <person name="Zhai J.W."/>
            <person name="Wu S.S."/>
            <person name="Zhou Z."/>
            <person name="Hsiao Y.Y."/>
            <person name="Wu W.L."/>
            <person name="Chen Y.Y."/>
            <person name="Lin Y.F."/>
            <person name="Hsu J.L."/>
            <person name="Li C.Y."/>
            <person name="Wang Z.W."/>
            <person name="Zhao X."/>
            <person name="Zhong W.Y."/>
            <person name="Ma X.K."/>
            <person name="Ma L."/>
            <person name="Huang J."/>
            <person name="Chen G.Z."/>
            <person name="Huang M.Z."/>
            <person name="Huang L."/>
            <person name="Peng D.H."/>
            <person name="Luo Y.B."/>
            <person name="Zou S.Q."/>
            <person name="Chen S.P."/>
            <person name="Lan S."/>
            <person name="Tsai W.C."/>
            <person name="Van de Peer Y."/>
            <person name="Liu Z.J."/>
        </authorList>
    </citation>
    <scope>NUCLEOTIDE SEQUENCE [LARGE SCALE GENOMIC DNA]</scope>
    <source>
        <strain evidence="3">Lor288</strain>
    </source>
</reference>
<accession>A0ABR2MDV6</accession>
<dbReference type="GO" id="GO:0000502">
    <property type="term" value="C:proteasome complex"/>
    <property type="evidence" value="ECO:0007669"/>
    <property type="project" value="UniProtKB-KW"/>
</dbReference>
<evidence type="ECO:0000313" key="4">
    <source>
        <dbReference type="Proteomes" id="UP001412067"/>
    </source>
</evidence>
<proteinExistence type="predicted"/>
<evidence type="ECO:0000313" key="3">
    <source>
        <dbReference type="EMBL" id="KAK8961884.1"/>
    </source>
</evidence>
<keyword evidence="1 3" id="KW-0647">Proteasome</keyword>
<dbReference type="SUPFAM" id="SSF56235">
    <property type="entry name" value="N-terminal nucleophile aminohydrolases (Ntn hydrolases)"/>
    <property type="match status" value="1"/>
</dbReference>
<dbReference type="Pfam" id="PF00227">
    <property type="entry name" value="Proteasome"/>
    <property type="match status" value="1"/>
</dbReference>
<dbReference type="Gene3D" id="3.60.20.10">
    <property type="entry name" value="Glutamine Phosphoribosylpyrophosphate, subunit 1, domain 1"/>
    <property type="match status" value="2"/>
</dbReference>
<dbReference type="Proteomes" id="UP001412067">
    <property type="component" value="Unassembled WGS sequence"/>
</dbReference>
<dbReference type="PANTHER" id="PTHR11599">
    <property type="entry name" value="PROTEASOME SUBUNIT ALPHA/BETA"/>
    <property type="match status" value="1"/>
</dbReference>
<protein>
    <submittedName>
        <fullName evidence="3">Proteasome subunit alpha type-4</fullName>
    </submittedName>
</protein>
<comment type="caution">
    <text evidence="3">The sequence shown here is derived from an EMBL/GenBank/DDBJ whole genome shotgun (WGS) entry which is preliminary data.</text>
</comment>
<keyword evidence="4" id="KW-1185">Reference proteome</keyword>
<gene>
    <name evidence="3" type="primary">PAC1</name>
    <name evidence="3" type="ORF">KSP40_PGU001137</name>
</gene>
<sequence length="537" mass="59241">MLATDGVVLVGEIKVTSKLLHASKSSEKMYKIDDHLTCAVANIMSDMNILINITRLYINDPGSNYSGWKTAAIGANNQAAQSMLKQDYTEDLCREEVVNLALKFLSKTVDSTSLTSDKLELSEIFLLPSGEVKYRVCSPKGLTKLLLKSGVNQPTAEPSAKHSASWRDTTFVYLQKRSKTNVVNRSHMSFTHTSGSKSYHSRWLEMGGFVLCRLFKKPNVNITTSNAEEMDSSGFSPALTRSSPDVTVNGTEALEEFTASLCREISTSYLHEETPSLHDIDNKSSAKSVGTPTCSNITAEICYCMDNFSFDDSSVCFSSKDEDGDREFVAKFLNAILINTEEESPFEFKVQANSTEVELATQVYPIKQEPSLDNIPSIVSVIGDNVDIEALLLQYDDDLFMGTTDFHYPHGFAPQELQPMDSFNENAMFHSSDKSNNVFGLASVSHDLIRLQTTFHSGSTVNIDDRSSNVNGTHNGEDEIFEVGKKTELCNVKKITSKKDMEIASFGSADKGEMAIAIADKCCIATALLTYSSMPYR</sequence>
<evidence type="ECO:0000256" key="1">
    <source>
        <dbReference type="ARBA" id="ARBA00022942"/>
    </source>
</evidence>
<dbReference type="EMBL" id="JBBWWR010000009">
    <property type="protein sequence ID" value="KAK8961884.1"/>
    <property type="molecule type" value="Genomic_DNA"/>
</dbReference>
<name>A0ABR2MDV6_9ASPA</name>